<evidence type="ECO:0000313" key="3">
    <source>
        <dbReference type="EMBL" id="TRM61226.1"/>
    </source>
</evidence>
<comment type="caution">
    <text evidence="3">The sequence shown here is derived from an EMBL/GenBank/DDBJ whole genome shotgun (WGS) entry which is preliminary data.</text>
</comment>
<dbReference type="EMBL" id="VDMD01000017">
    <property type="protein sequence ID" value="TRM61226.1"/>
    <property type="molecule type" value="Genomic_DNA"/>
</dbReference>
<gene>
    <name evidence="3" type="ORF">BD626DRAFT_631772</name>
</gene>
<dbReference type="InterPro" id="IPR029058">
    <property type="entry name" value="AB_hydrolase_fold"/>
</dbReference>
<evidence type="ECO:0000256" key="2">
    <source>
        <dbReference type="PIRSR" id="PIRSR005211-1"/>
    </source>
</evidence>
<comment type="similarity">
    <text evidence="1">Belongs to the AB hydrolase superfamily. AB hydrolase 4 family.</text>
</comment>
<organism evidence="3 4">
    <name type="scientific">Schizophyllum amplum</name>
    <dbReference type="NCBI Taxonomy" id="97359"/>
    <lineage>
        <taxon>Eukaryota</taxon>
        <taxon>Fungi</taxon>
        <taxon>Dikarya</taxon>
        <taxon>Basidiomycota</taxon>
        <taxon>Agaricomycotina</taxon>
        <taxon>Agaricomycetes</taxon>
        <taxon>Agaricomycetidae</taxon>
        <taxon>Agaricales</taxon>
        <taxon>Schizophyllaceae</taxon>
        <taxon>Schizophyllum</taxon>
    </lineage>
</organism>
<dbReference type="PANTHER" id="PTHR10794">
    <property type="entry name" value="ABHYDROLASE DOMAIN-CONTAINING PROTEIN"/>
    <property type="match status" value="1"/>
</dbReference>
<dbReference type="Proteomes" id="UP000320762">
    <property type="component" value="Unassembled WGS sequence"/>
</dbReference>
<name>A0A550C964_9AGAR</name>
<feature type="active site" description="Charge relay system" evidence="2">
    <location>
        <position position="340"/>
    </location>
</feature>
<dbReference type="GO" id="GO:0008126">
    <property type="term" value="F:acetylesterase activity"/>
    <property type="evidence" value="ECO:0007669"/>
    <property type="project" value="TreeGrafter"/>
</dbReference>
<dbReference type="InterPro" id="IPR050960">
    <property type="entry name" value="AB_hydrolase_4_sf"/>
</dbReference>
<reference evidence="3 4" key="1">
    <citation type="journal article" date="2019" name="New Phytol.">
        <title>Comparative genomics reveals unique wood-decay strategies and fruiting body development in the Schizophyllaceae.</title>
        <authorList>
            <person name="Almasi E."/>
            <person name="Sahu N."/>
            <person name="Krizsan K."/>
            <person name="Balint B."/>
            <person name="Kovacs G.M."/>
            <person name="Kiss B."/>
            <person name="Cseklye J."/>
            <person name="Drula E."/>
            <person name="Henrissat B."/>
            <person name="Nagy I."/>
            <person name="Chovatia M."/>
            <person name="Adam C."/>
            <person name="LaButti K."/>
            <person name="Lipzen A."/>
            <person name="Riley R."/>
            <person name="Grigoriev I.V."/>
            <person name="Nagy L.G."/>
        </authorList>
    </citation>
    <scope>NUCLEOTIDE SEQUENCE [LARGE SCALE GENOMIC DNA]</scope>
    <source>
        <strain evidence="3 4">NL-1724</strain>
    </source>
</reference>
<feature type="active site" description="Charge relay system" evidence="2">
    <location>
        <position position="314"/>
    </location>
</feature>
<dbReference type="GO" id="GO:0047372">
    <property type="term" value="F:monoacylglycerol lipase activity"/>
    <property type="evidence" value="ECO:0007669"/>
    <property type="project" value="TreeGrafter"/>
</dbReference>
<dbReference type="GO" id="GO:0051793">
    <property type="term" value="P:medium-chain fatty acid catabolic process"/>
    <property type="evidence" value="ECO:0007669"/>
    <property type="project" value="TreeGrafter"/>
</dbReference>
<protein>
    <recommendedName>
        <fullName evidence="5">Alpha/Beta hydrolase protein</fullName>
    </recommendedName>
</protein>
<evidence type="ECO:0008006" key="5">
    <source>
        <dbReference type="Google" id="ProtNLM"/>
    </source>
</evidence>
<proteinExistence type="inferred from homology"/>
<sequence>MGATWSSASTATVLHYADKPALLSVPTDQGKDELDLRTLVEQRCPSLHKPFVPAWWLPNGHMQTLYCVLGDFTKTDRMRYQRTFLRMKEGGTVSMDWAPVEQETLPDDTPIIVVKHGLTGGSYEAYVRSILNLAVKPKAEGGLGYRAVVCNFRGCAGTPVTSQQLYSAGYTDDLRQEVLYIRHLYPNAPLLGIGFSSMLLAMEPRFQQRRPEFHLLGYTHLLERHGAESRSPCRSSLCNVFEGPEHPAARAVADALALRSPRLEDFDEVVTSKIGGPPPLWPFPSARAYYDECSSHQVVKDIRVPFLAINAADDPVVTRVPMDGGGNGMVVMALTPHGGHLGWFESAGGLGQTTRWMREPVLEWLRMCAEEVSHDGLSRRERRVYVDEEGWVREEGNDSLGCRRVAGGGIIDGNGGEEGMLQGL</sequence>
<dbReference type="PIRSF" id="PIRSF005211">
    <property type="entry name" value="Ab_hydro_YheT"/>
    <property type="match status" value="1"/>
</dbReference>
<dbReference type="InterPro" id="IPR012020">
    <property type="entry name" value="ABHD4"/>
</dbReference>
<evidence type="ECO:0000313" key="4">
    <source>
        <dbReference type="Proteomes" id="UP000320762"/>
    </source>
</evidence>
<evidence type="ECO:0000256" key="1">
    <source>
        <dbReference type="ARBA" id="ARBA00010884"/>
    </source>
</evidence>
<dbReference type="SUPFAM" id="SSF53474">
    <property type="entry name" value="alpha/beta-Hydrolases"/>
    <property type="match status" value="1"/>
</dbReference>
<keyword evidence="4" id="KW-1185">Reference proteome</keyword>
<dbReference type="AlphaFoldDB" id="A0A550C964"/>
<dbReference type="GO" id="GO:0051792">
    <property type="term" value="P:medium-chain fatty acid biosynthetic process"/>
    <property type="evidence" value="ECO:0007669"/>
    <property type="project" value="TreeGrafter"/>
</dbReference>
<dbReference type="STRING" id="97359.A0A550C964"/>
<dbReference type="OrthoDB" id="5954035at2759"/>
<accession>A0A550C964</accession>
<feature type="active site" description="Charge relay system" evidence="2">
    <location>
        <position position="196"/>
    </location>
</feature>
<dbReference type="Gene3D" id="3.40.50.1820">
    <property type="entry name" value="alpha/beta hydrolase"/>
    <property type="match status" value="1"/>
</dbReference>
<dbReference type="PANTHER" id="PTHR10794:SF63">
    <property type="entry name" value="ALPHA_BETA HYDROLASE 1, ISOFORM A"/>
    <property type="match status" value="1"/>
</dbReference>